<dbReference type="PROSITE" id="PS51257">
    <property type="entry name" value="PROKAR_LIPOPROTEIN"/>
    <property type="match status" value="1"/>
</dbReference>
<dbReference type="InterPro" id="IPR050330">
    <property type="entry name" value="Bact_OuterMem_StrucFunc"/>
</dbReference>
<evidence type="ECO:0000256" key="2">
    <source>
        <dbReference type="ARBA" id="ARBA00022729"/>
    </source>
</evidence>
<keyword evidence="3 8" id="KW-0472">Membrane</keyword>
<keyword evidence="1 8" id="KW-0132">Cell division</keyword>
<dbReference type="PROSITE" id="PS01068">
    <property type="entry name" value="OMPA_1"/>
    <property type="match status" value="1"/>
</dbReference>
<evidence type="ECO:0000259" key="10">
    <source>
        <dbReference type="PROSITE" id="PS51123"/>
    </source>
</evidence>
<evidence type="ECO:0000313" key="12">
    <source>
        <dbReference type="Proteomes" id="UP000603940"/>
    </source>
</evidence>
<evidence type="ECO:0000256" key="1">
    <source>
        <dbReference type="ARBA" id="ARBA00022618"/>
    </source>
</evidence>
<keyword evidence="12" id="KW-1185">Reference proteome</keyword>
<dbReference type="Gene3D" id="3.30.1330.60">
    <property type="entry name" value="OmpA-like domain"/>
    <property type="match status" value="1"/>
</dbReference>
<comment type="caution">
    <text evidence="11">The sequence shown here is derived from an EMBL/GenBank/DDBJ whole genome shotgun (WGS) entry which is preliminary data.</text>
</comment>
<evidence type="ECO:0000256" key="4">
    <source>
        <dbReference type="ARBA" id="ARBA00023139"/>
    </source>
</evidence>
<dbReference type="InterPro" id="IPR006690">
    <property type="entry name" value="OMPA-like_CS"/>
</dbReference>
<dbReference type="RefSeq" id="WP_187781246.1">
    <property type="nucleotide sequence ID" value="NZ_JACTUZ010000278.1"/>
</dbReference>
<proteinExistence type="inferred from homology"/>
<evidence type="ECO:0000256" key="3">
    <source>
        <dbReference type="ARBA" id="ARBA00023136"/>
    </source>
</evidence>
<comment type="subunit">
    <text evidence="8">The Tol-Pal system is composed of five core proteins: the inner membrane proteins TolA, TolQ and TolR, the periplasmic protein TolB and the outer membrane protein Pal. They form a network linking the inner and outer membranes and the peptidoglycan layer.</text>
</comment>
<dbReference type="PRINTS" id="PR01021">
    <property type="entry name" value="OMPADOMAIN"/>
</dbReference>
<dbReference type="PANTHER" id="PTHR30329:SF21">
    <property type="entry name" value="LIPOPROTEIN YIAD-RELATED"/>
    <property type="match status" value="1"/>
</dbReference>
<dbReference type="Proteomes" id="UP000603940">
    <property type="component" value="Unassembled WGS sequence"/>
</dbReference>
<gene>
    <name evidence="8 11" type="primary">pal</name>
    <name evidence="11" type="ORF">IBL25_25470</name>
</gene>
<accession>A0ABR7RFU8</accession>
<evidence type="ECO:0000256" key="7">
    <source>
        <dbReference type="ARBA" id="ARBA00023306"/>
    </source>
</evidence>
<dbReference type="InterPro" id="IPR006664">
    <property type="entry name" value="OMP_bac"/>
</dbReference>
<comment type="subcellular location">
    <subcellularLocation>
        <location evidence="8">Cell outer membrane</location>
        <topology evidence="8">Lipid-anchor</topology>
    </subcellularLocation>
</comment>
<dbReference type="InterPro" id="IPR036737">
    <property type="entry name" value="OmpA-like_sf"/>
</dbReference>
<comment type="similarity">
    <text evidence="8">Belongs to the Pal lipoprotein family.</text>
</comment>
<dbReference type="HAMAP" id="MF_02204">
    <property type="entry name" value="Pal"/>
    <property type="match status" value="1"/>
</dbReference>
<dbReference type="SUPFAM" id="SSF103088">
    <property type="entry name" value="OmpA-like"/>
    <property type="match status" value="1"/>
</dbReference>
<dbReference type="InterPro" id="IPR039001">
    <property type="entry name" value="Pal"/>
</dbReference>
<evidence type="ECO:0000313" key="11">
    <source>
        <dbReference type="EMBL" id="MBC9180300.1"/>
    </source>
</evidence>
<keyword evidence="6 8" id="KW-0449">Lipoprotein</keyword>
<feature type="chain" id="PRO_5047209578" description="Peptidoglycan-associated lipoprotein" evidence="9">
    <location>
        <begin position="20"/>
        <end position="165"/>
    </location>
</feature>
<evidence type="ECO:0000256" key="9">
    <source>
        <dbReference type="SAM" id="SignalP"/>
    </source>
</evidence>
<name>A0ABR7RFU8_9PROT</name>
<dbReference type="PANTHER" id="PTHR30329">
    <property type="entry name" value="STATOR ELEMENT OF FLAGELLAR MOTOR COMPLEX"/>
    <property type="match status" value="1"/>
</dbReference>
<dbReference type="InterPro" id="IPR014169">
    <property type="entry name" value="Pal_lipo_C"/>
</dbReference>
<feature type="domain" description="OmpA-like" evidence="10">
    <location>
        <begin position="51"/>
        <end position="165"/>
    </location>
</feature>
<keyword evidence="5 8" id="KW-0998">Cell outer membrane</keyword>
<dbReference type="Pfam" id="PF00691">
    <property type="entry name" value="OmpA"/>
    <property type="match status" value="1"/>
</dbReference>
<dbReference type="EMBL" id="JACTUZ010000278">
    <property type="protein sequence ID" value="MBC9180300.1"/>
    <property type="molecule type" value="Genomic_DNA"/>
</dbReference>
<protein>
    <recommendedName>
        <fullName evidence="8">Peptidoglycan-associated lipoprotein</fullName>
        <shortName evidence="8">PAL</shortName>
    </recommendedName>
</protein>
<comment type="function">
    <text evidence="8">Part of the Tol-Pal system, which plays a role in outer membrane invagination during cell division and is important for maintaining outer membrane integrity.</text>
</comment>
<feature type="signal peptide" evidence="9">
    <location>
        <begin position="1"/>
        <end position="19"/>
    </location>
</feature>
<dbReference type="NCBIfam" id="TIGR02802">
    <property type="entry name" value="Pal_lipo"/>
    <property type="match status" value="1"/>
</dbReference>
<keyword evidence="7 8" id="KW-0131">Cell cycle</keyword>
<reference evidence="11 12" key="1">
    <citation type="journal article" date="2009" name="Int. J. Syst. Evol. Microbiol.">
        <title>Transfer of Teichococcus ludipueritiae and Muricoccus roseus to the genus Roseomonas, as Roseomonas ludipueritiae comb. nov. and Roseomonas rosea comb. nov., respectively, and emended description of the genus Roseomonas.</title>
        <authorList>
            <person name="Sanchez-Porro C."/>
            <person name="Gallego V."/>
            <person name="Busse H.J."/>
            <person name="Kampfer P."/>
            <person name="Ventosa A."/>
        </authorList>
    </citation>
    <scope>NUCLEOTIDE SEQUENCE [LARGE SCALE GENOMIC DNA]</scope>
    <source>
        <strain evidence="11 12">DSM 14915</strain>
    </source>
</reference>
<evidence type="ECO:0000256" key="5">
    <source>
        <dbReference type="ARBA" id="ARBA00023237"/>
    </source>
</evidence>
<dbReference type="InterPro" id="IPR006665">
    <property type="entry name" value="OmpA-like"/>
</dbReference>
<dbReference type="CDD" id="cd07185">
    <property type="entry name" value="OmpA_C-like"/>
    <property type="match status" value="1"/>
</dbReference>
<sequence>MNIKLLSALAAAAMLTACASEDTSGAATGAGAAGGLGAGSGLAGSVRPGSQEDLVANVGDRVFFALDSSSVGADQRPVLERQAAWLAQYPQVTVAMEGHADERGTREYNLALGQRRANAARDILVSQGVSGSRISTISYGKDRPAALGSNEEAWAQNRRAVTVVR</sequence>
<evidence type="ECO:0000256" key="6">
    <source>
        <dbReference type="ARBA" id="ARBA00023288"/>
    </source>
</evidence>
<dbReference type="PROSITE" id="PS51123">
    <property type="entry name" value="OMPA_2"/>
    <property type="match status" value="1"/>
</dbReference>
<organism evidence="11 12">
    <name type="scientific">Pseudoroseomonas ludipueritiae</name>
    <dbReference type="NCBI Taxonomy" id="198093"/>
    <lineage>
        <taxon>Bacteria</taxon>
        <taxon>Pseudomonadati</taxon>
        <taxon>Pseudomonadota</taxon>
        <taxon>Alphaproteobacteria</taxon>
        <taxon>Acetobacterales</taxon>
        <taxon>Acetobacteraceae</taxon>
        <taxon>Pseudoroseomonas</taxon>
    </lineage>
</organism>
<keyword evidence="4 8" id="KW-0564">Palmitate</keyword>
<keyword evidence="2 8" id="KW-0732">Signal</keyword>
<evidence type="ECO:0000256" key="8">
    <source>
        <dbReference type="HAMAP-Rule" id="MF_02204"/>
    </source>
</evidence>